<evidence type="ECO:0000256" key="1">
    <source>
        <dbReference type="SAM" id="Phobius"/>
    </source>
</evidence>
<dbReference type="Proteomes" id="UP001497472">
    <property type="component" value="Unassembled WGS sequence"/>
</dbReference>
<keyword evidence="1" id="KW-0812">Transmembrane</keyword>
<dbReference type="AlphaFoldDB" id="A0AAV1J1J0"/>
<evidence type="ECO:0000313" key="2">
    <source>
        <dbReference type="EMBL" id="CAK1543294.1"/>
    </source>
</evidence>
<reference evidence="2 3" key="1">
    <citation type="submission" date="2023-11" db="EMBL/GenBank/DDBJ databases">
        <authorList>
            <person name="Okamura Y."/>
        </authorList>
    </citation>
    <scope>NUCLEOTIDE SEQUENCE [LARGE SCALE GENOMIC DNA]</scope>
</reference>
<dbReference type="EMBL" id="CAVLEF010000004">
    <property type="protein sequence ID" value="CAK1543294.1"/>
    <property type="molecule type" value="Genomic_DNA"/>
</dbReference>
<keyword evidence="3" id="KW-1185">Reference proteome</keyword>
<organism evidence="2 3">
    <name type="scientific">Leptosia nina</name>
    <dbReference type="NCBI Taxonomy" id="320188"/>
    <lineage>
        <taxon>Eukaryota</taxon>
        <taxon>Metazoa</taxon>
        <taxon>Ecdysozoa</taxon>
        <taxon>Arthropoda</taxon>
        <taxon>Hexapoda</taxon>
        <taxon>Insecta</taxon>
        <taxon>Pterygota</taxon>
        <taxon>Neoptera</taxon>
        <taxon>Endopterygota</taxon>
        <taxon>Lepidoptera</taxon>
        <taxon>Glossata</taxon>
        <taxon>Ditrysia</taxon>
        <taxon>Papilionoidea</taxon>
        <taxon>Pieridae</taxon>
        <taxon>Pierinae</taxon>
        <taxon>Leptosia</taxon>
    </lineage>
</organism>
<keyword evidence="1" id="KW-1133">Transmembrane helix</keyword>
<gene>
    <name evidence="2" type="ORF">LNINA_LOCUS3116</name>
</gene>
<protein>
    <submittedName>
        <fullName evidence="2">Uncharacterized protein</fullName>
    </submittedName>
</protein>
<comment type="caution">
    <text evidence="2">The sequence shown here is derived from an EMBL/GenBank/DDBJ whole genome shotgun (WGS) entry which is preliminary data.</text>
</comment>
<accession>A0AAV1J1J0</accession>
<proteinExistence type="predicted"/>
<keyword evidence="1" id="KW-0472">Membrane</keyword>
<feature type="transmembrane region" description="Helical" evidence="1">
    <location>
        <begin position="35"/>
        <end position="52"/>
    </location>
</feature>
<name>A0AAV1J1J0_9NEOP</name>
<feature type="transmembrane region" description="Helical" evidence="1">
    <location>
        <begin position="287"/>
        <end position="309"/>
    </location>
</feature>
<sequence length="315" mass="34459">MRLAPAQFLVAAVSDILFGRLGESEKRACDVTPTAAAIILTAVYLCVAVHIVQSSEENANTTTLYPINKTIDYKDSEEVTNITNAPITNDKSTEINSVKNAITDIEKPSNKSEGSKVNSKSETATWKVDAVLSPPTQGSNKVWTSFKEKPDASKEFKPSQQLGHFYDEDAFIASTVSSRDSFVPIKTTSSFIGSNEFVKLQYKTTKDFSKAQPYKFENSFSKAKAPPEGYDSKPTVEVPVKIPAGSLYKYQDPFKEKPGDGGDDFGLDFSGDKDKEVKKRKNPWHGLLNLVTALIPIGILVSALTPSIVTLQTTE</sequence>
<evidence type="ECO:0000313" key="3">
    <source>
        <dbReference type="Proteomes" id="UP001497472"/>
    </source>
</evidence>